<dbReference type="InterPro" id="IPR020615">
    <property type="entry name" value="Thiolase_acyl_enz_int_AS"/>
</dbReference>
<dbReference type="PIRSF" id="PIRSF000429">
    <property type="entry name" value="Ac-CoA_Ac_transf"/>
    <property type="match status" value="1"/>
</dbReference>
<proteinExistence type="inferred from homology"/>
<dbReference type="InterPro" id="IPR016039">
    <property type="entry name" value="Thiolase-like"/>
</dbReference>
<dbReference type="NCBIfam" id="TIGR01930">
    <property type="entry name" value="AcCoA-C-Actrans"/>
    <property type="match status" value="1"/>
</dbReference>
<evidence type="ECO:0008006" key="17">
    <source>
        <dbReference type="Google" id="ProtNLM"/>
    </source>
</evidence>
<evidence type="ECO:0000259" key="13">
    <source>
        <dbReference type="Pfam" id="PF00108"/>
    </source>
</evidence>
<sequence>MKTYRINVKSPEDVVIVSALRTPMTKGGKGGFKDTTAEYLLSAVLKGVVDQAGLASELVEDIVVGNVLIPGSGAAQARMAMLHAGFSENCSVMGLNRQCASGLQAVAQIAQAIRSNQIDIGIGAGMENMSRSYKNRNNQSADYYSKEFLESPLIKDCLIPMGIMSDNVAKEFSVSREKQDQFSARSHQRAAEAQNKGLFGQEIIPVTTQVYNKDGSKQTITVDKDDGIRSSTTPTTLLALKPAFQSSGTTTAGNSSQISDGAAAVLLMKRSRANALNMPILGKYVCSASIGLPIRILGIGPVYAIPAAAKKAGIEVSDIDIFELNEAFASQAVYCVEKLGIDIIKVNPKGGAIALGHPLGATGARQVSTLLTELRRTGKKIGAVSMCAGLGMGMCSIFEAE</sequence>
<dbReference type="Pfam" id="PF02803">
    <property type="entry name" value="Thiolase_C"/>
    <property type="match status" value="1"/>
</dbReference>
<comment type="caution">
    <text evidence="15">The sequence shown here is derived from an EMBL/GenBank/DDBJ whole genome shotgun (WGS) entry which is preliminary data.</text>
</comment>
<dbReference type="AlphaFoldDB" id="A0A2T9YZ76"/>
<feature type="active site" description="Proton acceptor" evidence="11">
    <location>
        <position position="357"/>
    </location>
</feature>
<evidence type="ECO:0000256" key="4">
    <source>
        <dbReference type="ARBA" id="ARBA00022679"/>
    </source>
</evidence>
<keyword evidence="16" id="KW-1185">Reference proteome</keyword>
<evidence type="ECO:0000256" key="9">
    <source>
        <dbReference type="ARBA" id="ARBA00023315"/>
    </source>
</evidence>
<evidence type="ECO:0000313" key="16">
    <source>
        <dbReference type="Proteomes" id="UP000245383"/>
    </source>
</evidence>
<evidence type="ECO:0000256" key="6">
    <source>
        <dbReference type="ARBA" id="ARBA00022946"/>
    </source>
</evidence>
<dbReference type="OrthoDB" id="5404651at2759"/>
<evidence type="ECO:0000256" key="11">
    <source>
        <dbReference type="PIRSR" id="PIRSR000429-1"/>
    </source>
</evidence>
<evidence type="ECO:0000313" key="15">
    <source>
        <dbReference type="EMBL" id="PVU97617.1"/>
    </source>
</evidence>
<accession>A0A2T9YZ76</accession>
<evidence type="ECO:0000259" key="14">
    <source>
        <dbReference type="Pfam" id="PF02803"/>
    </source>
</evidence>
<comment type="pathway">
    <text evidence="2">Lipid metabolism; fatty acid metabolism.</text>
</comment>
<feature type="domain" description="Thiolase C-terminal" evidence="14">
    <location>
        <begin position="280"/>
        <end position="399"/>
    </location>
</feature>
<dbReference type="SUPFAM" id="SSF53901">
    <property type="entry name" value="Thiolase-like"/>
    <property type="match status" value="2"/>
</dbReference>
<dbReference type="CDD" id="cd00751">
    <property type="entry name" value="thiolase"/>
    <property type="match status" value="1"/>
</dbReference>
<keyword evidence="5" id="KW-0276">Fatty acid metabolism</keyword>
<dbReference type="GO" id="GO:0005777">
    <property type="term" value="C:peroxisome"/>
    <property type="evidence" value="ECO:0007669"/>
    <property type="project" value="UniProtKB-SubCell"/>
</dbReference>
<evidence type="ECO:0000256" key="7">
    <source>
        <dbReference type="ARBA" id="ARBA00023098"/>
    </source>
</evidence>
<comment type="similarity">
    <text evidence="3 12">Belongs to the thiolase-like superfamily. Thiolase family.</text>
</comment>
<evidence type="ECO:0000256" key="8">
    <source>
        <dbReference type="ARBA" id="ARBA00023140"/>
    </source>
</evidence>
<dbReference type="PROSITE" id="PS00098">
    <property type="entry name" value="THIOLASE_1"/>
    <property type="match status" value="1"/>
</dbReference>
<dbReference type="Gene3D" id="3.40.47.10">
    <property type="match status" value="2"/>
</dbReference>
<name>A0A2T9YZ76_9FUNG</name>
<evidence type="ECO:0000256" key="1">
    <source>
        <dbReference type="ARBA" id="ARBA00004275"/>
    </source>
</evidence>
<protein>
    <recommendedName>
        <fullName evidence="17">Thiolase N-terminal domain-containing protein</fullName>
    </recommendedName>
</protein>
<dbReference type="PANTHER" id="PTHR43853:SF8">
    <property type="entry name" value="3-KETOACYL-COA THIOLASE, PEROXISOMAL"/>
    <property type="match status" value="1"/>
</dbReference>
<gene>
    <name evidence="15" type="ORF">BB561_000446</name>
</gene>
<dbReference type="GO" id="GO:0006635">
    <property type="term" value="P:fatty acid beta-oxidation"/>
    <property type="evidence" value="ECO:0007669"/>
    <property type="project" value="TreeGrafter"/>
</dbReference>
<dbReference type="STRING" id="133385.A0A2T9YZ76"/>
<keyword evidence="4 12" id="KW-0808">Transferase</keyword>
<dbReference type="InterPro" id="IPR020617">
    <property type="entry name" value="Thiolase_C"/>
</dbReference>
<evidence type="ECO:0000256" key="10">
    <source>
        <dbReference type="ARBA" id="ARBA00047605"/>
    </source>
</evidence>
<dbReference type="GO" id="GO:0003988">
    <property type="term" value="F:acetyl-CoA C-acyltransferase activity"/>
    <property type="evidence" value="ECO:0007669"/>
    <property type="project" value="UniProtKB-EC"/>
</dbReference>
<evidence type="ECO:0000256" key="3">
    <source>
        <dbReference type="ARBA" id="ARBA00010982"/>
    </source>
</evidence>
<dbReference type="Proteomes" id="UP000245383">
    <property type="component" value="Unassembled WGS sequence"/>
</dbReference>
<reference evidence="15 16" key="1">
    <citation type="journal article" date="2018" name="MBio">
        <title>Comparative Genomics Reveals the Core Gene Toolbox for the Fungus-Insect Symbiosis.</title>
        <authorList>
            <person name="Wang Y."/>
            <person name="Stata M."/>
            <person name="Wang W."/>
            <person name="Stajich J.E."/>
            <person name="White M.M."/>
            <person name="Moncalvo J.M."/>
        </authorList>
    </citation>
    <scope>NUCLEOTIDE SEQUENCE [LARGE SCALE GENOMIC DNA]</scope>
    <source>
        <strain evidence="15 16">SWE-8-4</strain>
    </source>
</reference>
<dbReference type="GO" id="GO:0010124">
    <property type="term" value="P:phenylacetate catabolic process"/>
    <property type="evidence" value="ECO:0007669"/>
    <property type="project" value="TreeGrafter"/>
</dbReference>
<feature type="active site" description="Proton acceptor" evidence="11">
    <location>
        <position position="387"/>
    </location>
</feature>
<comment type="catalytic activity">
    <reaction evidence="10">
        <text>an acyl-CoA + acetyl-CoA = a 3-oxoacyl-CoA + CoA</text>
        <dbReference type="Rhea" id="RHEA:21564"/>
        <dbReference type="ChEBI" id="CHEBI:57287"/>
        <dbReference type="ChEBI" id="CHEBI:57288"/>
        <dbReference type="ChEBI" id="CHEBI:58342"/>
        <dbReference type="ChEBI" id="CHEBI:90726"/>
        <dbReference type="EC" id="2.3.1.16"/>
    </reaction>
</comment>
<comment type="subcellular location">
    <subcellularLocation>
        <location evidence="1">Peroxisome</location>
    </subcellularLocation>
</comment>
<keyword evidence="7" id="KW-0443">Lipid metabolism</keyword>
<evidence type="ECO:0000256" key="5">
    <source>
        <dbReference type="ARBA" id="ARBA00022832"/>
    </source>
</evidence>
<organism evidence="15 16">
    <name type="scientific">Smittium simulii</name>
    <dbReference type="NCBI Taxonomy" id="133385"/>
    <lineage>
        <taxon>Eukaryota</taxon>
        <taxon>Fungi</taxon>
        <taxon>Fungi incertae sedis</taxon>
        <taxon>Zoopagomycota</taxon>
        <taxon>Kickxellomycotina</taxon>
        <taxon>Harpellomycetes</taxon>
        <taxon>Harpellales</taxon>
        <taxon>Legeriomycetaceae</taxon>
        <taxon>Smittium</taxon>
    </lineage>
</organism>
<dbReference type="InterPro" id="IPR020616">
    <property type="entry name" value="Thiolase_N"/>
</dbReference>
<keyword evidence="8" id="KW-0576">Peroxisome</keyword>
<dbReference type="PROSITE" id="PS00737">
    <property type="entry name" value="THIOLASE_2"/>
    <property type="match status" value="1"/>
</dbReference>
<keyword evidence="9 12" id="KW-0012">Acyltransferase</keyword>
<dbReference type="InterPro" id="IPR002155">
    <property type="entry name" value="Thiolase"/>
</dbReference>
<feature type="domain" description="Thiolase N-terminal" evidence="13">
    <location>
        <begin position="14"/>
        <end position="271"/>
    </location>
</feature>
<dbReference type="InterPro" id="IPR050215">
    <property type="entry name" value="Thiolase-like_sf_Thiolase"/>
</dbReference>
<feature type="active site" description="Acyl-thioester intermediate" evidence="11">
    <location>
        <position position="99"/>
    </location>
</feature>
<dbReference type="Pfam" id="PF00108">
    <property type="entry name" value="Thiolase_N"/>
    <property type="match status" value="1"/>
</dbReference>
<keyword evidence="6" id="KW-0809">Transit peptide</keyword>
<dbReference type="EMBL" id="MBFR01000009">
    <property type="protein sequence ID" value="PVU97617.1"/>
    <property type="molecule type" value="Genomic_DNA"/>
</dbReference>
<evidence type="ECO:0000256" key="12">
    <source>
        <dbReference type="RuleBase" id="RU003557"/>
    </source>
</evidence>
<dbReference type="InterPro" id="IPR020613">
    <property type="entry name" value="Thiolase_CS"/>
</dbReference>
<dbReference type="PANTHER" id="PTHR43853">
    <property type="entry name" value="3-KETOACYL-COA THIOLASE, PEROXISOMAL"/>
    <property type="match status" value="1"/>
</dbReference>
<evidence type="ECO:0000256" key="2">
    <source>
        <dbReference type="ARBA" id="ARBA00004872"/>
    </source>
</evidence>